<dbReference type="RefSeq" id="WP_037510949.1">
    <property type="nucleotide sequence ID" value="NZ_CP013070.1"/>
</dbReference>
<dbReference type="EMBL" id="CP013070">
    <property type="protein sequence ID" value="APL94677.1"/>
    <property type="molecule type" value="Genomic_DNA"/>
</dbReference>
<organism evidence="3 4">
    <name type="scientific">Sphingobium indicum (strain DSM 16412 / CCM 7286 / MTCC 6364 / B90A)</name>
    <dbReference type="NCBI Taxonomy" id="861109"/>
    <lineage>
        <taxon>Bacteria</taxon>
        <taxon>Pseudomonadati</taxon>
        <taxon>Pseudomonadota</taxon>
        <taxon>Alphaproteobacteria</taxon>
        <taxon>Sphingomonadales</taxon>
        <taxon>Sphingomonadaceae</taxon>
        <taxon>Sphingobium</taxon>
    </lineage>
</organism>
<evidence type="ECO:0000313" key="3">
    <source>
        <dbReference type="EMBL" id="APL94677.1"/>
    </source>
</evidence>
<dbReference type="Proteomes" id="UP000004550">
    <property type="component" value="Chromosome"/>
</dbReference>
<protein>
    <submittedName>
        <fullName evidence="3">Amidohydrolase</fullName>
    </submittedName>
</protein>
<dbReference type="SUPFAM" id="SSF55031">
    <property type="entry name" value="Bacterial exopeptidase dimerisation domain"/>
    <property type="match status" value="1"/>
</dbReference>
<dbReference type="SUPFAM" id="SSF53187">
    <property type="entry name" value="Zn-dependent exopeptidases"/>
    <property type="match status" value="1"/>
</dbReference>
<dbReference type="Pfam" id="PF07687">
    <property type="entry name" value="M20_dimer"/>
    <property type="match status" value="1"/>
</dbReference>
<dbReference type="InterPro" id="IPR011650">
    <property type="entry name" value="Peptidase_M20_dimer"/>
</dbReference>
<accession>A0A1L5BPI8</accession>
<dbReference type="PANTHER" id="PTHR30575:SF0">
    <property type="entry name" value="XAA-ARG DIPEPTIDASE"/>
    <property type="match status" value="1"/>
</dbReference>
<proteinExistence type="predicted"/>
<dbReference type="Gene3D" id="3.40.630.10">
    <property type="entry name" value="Zn peptidases"/>
    <property type="match status" value="1"/>
</dbReference>
<reference evidence="3 4" key="1">
    <citation type="journal article" date="2012" name="J. Bacteriol.">
        <title>Genome sequence of Sphingobium indicum B90A, a hexachlorocyclohexane-degrading bacterium.</title>
        <authorList>
            <person name="Anand S."/>
            <person name="Sangwan N."/>
            <person name="Lata P."/>
            <person name="Kaur J."/>
            <person name="Dua A."/>
            <person name="Singh A.K."/>
            <person name="Verma M."/>
            <person name="Kaur J."/>
            <person name="Khurana J.P."/>
            <person name="Khurana P."/>
            <person name="Mathur S."/>
            <person name="Lal R."/>
        </authorList>
    </citation>
    <scope>NUCLEOTIDE SEQUENCE [LARGE SCALE GENOMIC DNA]</scope>
    <source>
        <strain evidence="4">DSM 16412 / CCM 7286 / MTCC 6364 / B90A</strain>
    </source>
</reference>
<evidence type="ECO:0000259" key="2">
    <source>
        <dbReference type="Pfam" id="PF07687"/>
    </source>
</evidence>
<keyword evidence="1" id="KW-0732">Signal</keyword>
<dbReference type="PANTHER" id="PTHR30575">
    <property type="entry name" value="PEPTIDASE M20"/>
    <property type="match status" value="1"/>
</dbReference>
<keyword evidence="3" id="KW-0378">Hydrolase</keyword>
<dbReference type="Gene3D" id="3.30.70.360">
    <property type="match status" value="1"/>
</dbReference>
<gene>
    <name evidence="3" type="ORF">SIDU_09245</name>
</gene>
<feature type="chain" id="PRO_5009860143" evidence="1">
    <location>
        <begin position="30"/>
        <end position="535"/>
    </location>
</feature>
<feature type="signal peptide" evidence="1">
    <location>
        <begin position="1"/>
        <end position="29"/>
    </location>
</feature>
<dbReference type="NCBIfam" id="TIGR01891">
    <property type="entry name" value="amidohydrolases"/>
    <property type="match status" value="1"/>
</dbReference>
<dbReference type="GO" id="GO:0071713">
    <property type="term" value="F:para-aminobenzoyl-glutamate hydrolase activity"/>
    <property type="evidence" value="ECO:0007669"/>
    <property type="project" value="TreeGrafter"/>
</dbReference>
<evidence type="ECO:0000313" key="4">
    <source>
        <dbReference type="Proteomes" id="UP000004550"/>
    </source>
</evidence>
<dbReference type="GO" id="GO:0016805">
    <property type="term" value="F:dipeptidase activity"/>
    <property type="evidence" value="ECO:0007669"/>
    <property type="project" value="TreeGrafter"/>
</dbReference>
<sequence length="535" mass="57016">MNMKRKKPLGRTLALVAALLSTVASPAVAVAASPKALKAEAVVGVEAQASQVQVMVDQVFSFAEPGFQEVRTSDYLAGILERNGFTVTRGVAGIPTAFTATWGSGGPLIALGSDIDGLLGVSQTPGSPAIKPLVAGAPGHGEGHNSGMPMMIAAAIAVKQVMEKNKIPGRLMLWPGVAEELLATKAFYVRSGMFKDVDACIFGHVNTGFGTAYGDMGLTAMVSVEYEFTGKTAHAGAMPWEGRSALDAVEFMDVAWNFRREHLPLAQRSHDVVTNGGGQPNVVPDKASVWYYFREKDFASVRSLFETGNEIADAAAQATGTTVKRRLLGYAAPNFGNKPMAEAAFANIQAVGMPQWSAADQAFVRSVQTANKLKVQPLGTAVMPLSTPETRGSASIGGSDDIGDVMWAVPTITIGYPANIPNVIFHHATAAMVMATPIAHKGTVAGAKAVAMTVIDLMTRPKLLADAKTYYRDVQLKTQSYDPVLTAEDRPAIHLNEKVMKEMRPQMEKYYYDPARYSTYLEQLGIAYPGPAADK</sequence>
<dbReference type="InterPro" id="IPR036264">
    <property type="entry name" value="Bact_exopeptidase_dim_dom"/>
</dbReference>
<dbReference type="InterPro" id="IPR017439">
    <property type="entry name" value="Amidohydrolase"/>
</dbReference>
<dbReference type="GO" id="GO:0005737">
    <property type="term" value="C:cytoplasm"/>
    <property type="evidence" value="ECO:0007669"/>
    <property type="project" value="TreeGrafter"/>
</dbReference>
<feature type="domain" description="Peptidase M20 dimerisation" evidence="2">
    <location>
        <begin position="221"/>
        <end position="316"/>
    </location>
</feature>
<dbReference type="InterPro" id="IPR052030">
    <property type="entry name" value="Peptidase_M20/M20A_hydrolases"/>
</dbReference>
<name>A0A1L5BPI8_SPHIB</name>
<dbReference type="GO" id="GO:0046657">
    <property type="term" value="P:folic acid catabolic process"/>
    <property type="evidence" value="ECO:0007669"/>
    <property type="project" value="TreeGrafter"/>
</dbReference>
<dbReference type="AlphaFoldDB" id="A0A1L5BPI8"/>
<evidence type="ECO:0000256" key="1">
    <source>
        <dbReference type="SAM" id="SignalP"/>
    </source>
</evidence>
<dbReference type="KEGG" id="sinb:SIDU_09245"/>